<accession>A0A6C0B8D3</accession>
<proteinExistence type="predicted"/>
<evidence type="ECO:0000313" key="1">
    <source>
        <dbReference type="EMBL" id="QHS88356.1"/>
    </source>
</evidence>
<name>A0A6C0B8D3_9ZZZZ</name>
<reference evidence="1" key="1">
    <citation type="journal article" date="2020" name="Nature">
        <title>Giant virus diversity and host interactions through global metagenomics.</title>
        <authorList>
            <person name="Schulz F."/>
            <person name="Roux S."/>
            <person name="Paez-Espino D."/>
            <person name="Jungbluth S."/>
            <person name="Walsh D.A."/>
            <person name="Denef V.J."/>
            <person name="McMahon K.D."/>
            <person name="Konstantinidis K.T."/>
            <person name="Eloe-Fadrosh E.A."/>
            <person name="Kyrpides N.C."/>
            <person name="Woyke T."/>
        </authorList>
    </citation>
    <scope>NUCLEOTIDE SEQUENCE</scope>
    <source>
        <strain evidence="1">GVMAG-M-3300010158-55</strain>
    </source>
</reference>
<sequence>MNTTDNKRMLWDLVCEMDLFRPGLQKEEIMKLFEQNILIADKLDTTLTDKNKLFLSLFVPAINKLKVEDKETSTRETFFEERVQTIQQSTDVPLYNIFDPVDVQHELVAIKQLLHRILEKLGE</sequence>
<protein>
    <submittedName>
        <fullName evidence="1">Uncharacterized protein</fullName>
    </submittedName>
</protein>
<dbReference type="EMBL" id="MN739095">
    <property type="protein sequence ID" value="QHS88356.1"/>
    <property type="molecule type" value="Genomic_DNA"/>
</dbReference>
<dbReference type="AlphaFoldDB" id="A0A6C0B8D3"/>
<organism evidence="1">
    <name type="scientific">viral metagenome</name>
    <dbReference type="NCBI Taxonomy" id="1070528"/>
    <lineage>
        <taxon>unclassified sequences</taxon>
        <taxon>metagenomes</taxon>
        <taxon>organismal metagenomes</taxon>
    </lineage>
</organism>